<proteinExistence type="predicted"/>
<evidence type="ECO:0000313" key="3">
    <source>
        <dbReference type="Proteomes" id="UP001519343"/>
    </source>
</evidence>
<accession>A0ABS4GS67</accession>
<dbReference type="Pfam" id="PF00990">
    <property type="entry name" value="GGDEF"/>
    <property type="match status" value="1"/>
</dbReference>
<dbReference type="InterPro" id="IPR029787">
    <property type="entry name" value="Nucleotide_cyclase"/>
</dbReference>
<dbReference type="SUPFAM" id="SSF54631">
    <property type="entry name" value="CBS-domain pair"/>
    <property type="match status" value="1"/>
</dbReference>
<evidence type="ECO:0000313" key="2">
    <source>
        <dbReference type="EMBL" id="MBP1933089.1"/>
    </source>
</evidence>
<feature type="domain" description="GGDEF" evidence="1">
    <location>
        <begin position="163"/>
        <end position="315"/>
    </location>
</feature>
<comment type="caution">
    <text evidence="2">The sequence shown here is derived from an EMBL/GenBank/DDBJ whole genome shotgun (WGS) entry which is preliminary data.</text>
</comment>
<name>A0ABS4GS67_9BACL</name>
<gene>
    <name evidence="2" type="ORF">J2Z37_003100</name>
</gene>
<dbReference type="CDD" id="cd01949">
    <property type="entry name" value="GGDEF"/>
    <property type="match status" value="1"/>
</dbReference>
<keyword evidence="3" id="KW-1185">Reference proteome</keyword>
<dbReference type="InterPro" id="IPR000160">
    <property type="entry name" value="GGDEF_dom"/>
</dbReference>
<dbReference type="RefSeq" id="WP_209811118.1">
    <property type="nucleotide sequence ID" value="NZ_JAGGKT010000009.1"/>
</dbReference>
<reference evidence="2 3" key="1">
    <citation type="submission" date="2021-03" db="EMBL/GenBank/DDBJ databases">
        <title>Genomic Encyclopedia of Type Strains, Phase IV (KMG-IV): sequencing the most valuable type-strain genomes for metagenomic binning, comparative biology and taxonomic classification.</title>
        <authorList>
            <person name="Goeker M."/>
        </authorList>
    </citation>
    <scope>NUCLEOTIDE SEQUENCE [LARGE SCALE GENOMIC DNA]</scope>
    <source>
        <strain evidence="2 3">DSM 24738</strain>
    </source>
</reference>
<organism evidence="2 3">
    <name type="scientific">Ammoniphilus resinae</name>
    <dbReference type="NCBI Taxonomy" id="861532"/>
    <lineage>
        <taxon>Bacteria</taxon>
        <taxon>Bacillati</taxon>
        <taxon>Bacillota</taxon>
        <taxon>Bacilli</taxon>
        <taxon>Bacillales</taxon>
        <taxon>Paenibacillaceae</taxon>
        <taxon>Aneurinibacillus group</taxon>
        <taxon>Ammoniphilus</taxon>
    </lineage>
</organism>
<dbReference type="PANTHER" id="PTHR45138:SF25">
    <property type="entry name" value="GGDEF DOMAIN PROTEIN"/>
    <property type="match status" value="1"/>
</dbReference>
<dbReference type="PANTHER" id="PTHR45138">
    <property type="entry name" value="REGULATORY COMPONENTS OF SENSORY TRANSDUCTION SYSTEM"/>
    <property type="match status" value="1"/>
</dbReference>
<evidence type="ECO:0000259" key="1">
    <source>
        <dbReference type="PROSITE" id="PS50887"/>
    </source>
</evidence>
<dbReference type="Gene3D" id="3.30.70.270">
    <property type="match status" value="1"/>
</dbReference>
<dbReference type="EMBL" id="JAGGKT010000009">
    <property type="protein sequence ID" value="MBP1933089.1"/>
    <property type="molecule type" value="Genomic_DNA"/>
</dbReference>
<dbReference type="InterPro" id="IPR046342">
    <property type="entry name" value="CBS_dom_sf"/>
</dbReference>
<dbReference type="InterPro" id="IPR000644">
    <property type="entry name" value="CBS_dom"/>
</dbReference>
<dbReference type="InterPro" id="IPR050469">
    <property type="entry name" value="Diguanylate_Cyclase"/>
</dbReference>
<dbReference type="Pfam" id="PF00571">
    <property type="entry name" value="CBS"/>
    <property type="match status" value="2"/>
</dbReference>
<sequence>MVGLIGELVEIGPTVHAHDSNQQIRQIFETNIKCSGIVVVENDVPIGLVTRTQFYQKLGSLYGYNLYIGRSIELLMNKNILVVDYTTSIIEVSRMAMKRNEEELYDYVIITKYGLYAGVVSISRLLMKFAELQSQIARYLNPLTFLPGNLLIEEQLKEVVSKEKFSALYIDLDYFKTYNDLYGFAKGDQVIKNTAFLLQDSIREAGGFLGHIGGDDFLAILYHHDYHECCAKIIHEFDRMLPSIYSGKHLLQKFVYAEDRLGVKQRIPLLSISIAVVTNQDRTYSDAEEIVLYATATKKKCKLMIGSCYVDSVCNL</sequence>
<dbReference type="PROSITE" id="PS50887">
    <property type="entry name" value="GGDEF"/>
    <property type="match status" value="1"/>
</dbReference>
<dbReference type="InterPro" id="IPR043128">
    <property type="entry name" value="Rev_trsase/Diguanyl_cyclase"/>
</dbReference>
<dbReference type="NCBIfam" id="TIGR00254">
    <property type="entry name" value="GGDEF"/>
    <property type="match status" value="1"/>
</dbReference>
<dbReference type="SMART" id="SM00267">
    <property type="entry name" value="GGDEF"/>
    <property type="match status" value="1"/>
</dbReference>
<dbReference type="Gene3D" id="3.10.580.10">
    <property type="entry name" value="CBS-domain"/>
    <property type="match status" value="1"/>
</dbReference>
<protein>
    <submittedName>
        <fullName evidence="2">Diguanylate cyclase (GGDEF)-like protein</fullName>
    </submittedName>
</protein>
<dbReference type="SUPFAM" id="SSF55073">
    <property type="entry name" value="Nucleotide cyclase"/>
    <property type="match status" value="1"/>
</dbReference>
<dbReference type="Proteomes" id="UP001519343">
    <property type="component" value="Unassembled WGS sequence"/>
</dbReference>